<gene>
    <name evidence="5" type="ORF">D5R93_01315</name>
</gene>
<dbReference type="PANTHER" id="PTHR11528">
    <property type="entry name" value="HEAT SHOCK PROTEIN 90 FAMILY MEMBER"/>
    <property type="match status" value="1"/>
</dbReference>
<evidence type="ECO:0000256" key="3">
    <source>
        <dbReference type="ARBA" id="ARBA00022840"/>
    </source>
</evidence>
<name>A0ABM6Z240_9ACTO</name>
<comment type="similarity">
    <text evidence="1">Belongs to the heat shock protein 90 family.</text>
</comment>
<dbReference type="PIRSF" id="PIRSF002583">
    <property type="entry name" value="Hsp90"/>
    <property type="match status" value="1"/>
</dbReference>
<accession>A0ABM6Z240</accession>
<evidence type="ECO:0000256" key="2">
    <source>
        <dbReference type="ARBA" id="ARBA00022741"/>
    </source>
</evidence>
<keyword evidence="4" id="KW-0143">Chaperone</keyword>
<dbReference type="InterPro" id="IPR001404">
    <property type="entry name" value="Hsp90_fam"/>
</dbReference>
<evidence type="ECO:0000313" key="5">
    <source>
        <dbReference type="EMBL" id="AYD89032.1"/>
    </source>
</evidence>
<evidence type="ECO:0000313" key="6">
    <source>
        <dbReference type="Proteomes" id="UP000273001"/>
    </source>
</evidence>
<organism evidence="5 6">
    <name type="scientific">Actinomyces lilanjuaniae</name>
    <dbReference type="NCBI Taxonomy" id="2321394"/>
    <lineage>
        <taxon>Bacteria</taxon>
        <taxon>Bacillati</taxon>
        <taxon>Actinomycetota</taxon>
        <taxon>Actinomycetes</taxon>
        <taxon>Actinomycetales</taxon>
        <taxon>Actinomycetaceae</taxon>
        <taxon>Actinomyces</taxon>
    </lineage>
</organism>
<evidence type="ECO:0000256" key="4">
    <source>
        <dbReference type="ARBA" id="ARBA00023186"/>
    </source>
</evidence>
<dbReference type="InterPro" id="IPR020568">
    <property type="entry name" value="Ribosomal_Su5_D2-typ_SF"/>
</dbReference>
<dbReference type="Gene3D" id="3.30.230.80">
    <property type="match status" value="1"/>
</dbReference>
<dbReference type="NCBIfam" id="NF010683">
    <property type="entry name" value="PRK14083.1"/>
    <property type="match status" value="1"/>
</dbReference>
<evidence type="ECO:0000256" key="1">
    <source>
        <dbReference type="ARBA" id="ARBA00008239"/>
    </source>
</evidence>
<dbReference type="SUPFAM" id="SSF55874">
    <property type="entry name" value="ATPase domain of HSP90 chaperone/DNA topoisomerase II/histidine kinase"/>
    <property type="match status" value="1"/>
</dbReference>
<keyword evidence="3" id="KW-0067">ATP-binding</keyword>
<dbReference type="Gene3D" id="3.30.565.10">
    <property type="entry name" value="Histidine kinase-like ATPase, C-terminal domain"/>
    <property type="match status" value="1"/>
</dbReference>
<proteinExistence type="inferred from homology"/>
<dbReference type="InterPro" id="IPR036890">
    <property type="entry name" value="HATPase_C_sf"/>
</dbReference>
<keyword evidence="2" id="KW-0547">Nucleotide-binding</keyword>
<dbReference type="Proteomes" id="UP000273001">
    <property type="component" value="Chromosome"/>
</dbReference>
<dbReference type="EMBL" id="CP032514">
    <property type="protein sequence ID" value="AYD89032.1"/>
    <property type="molecule type" value="Genomic_DNA"/>
</dbReference>
<sequence length="598" mass="63839">MAAFQVDLRGMVDLLSRNLYSGPRVYVRELLQNTVDAIAARRALDPGCPAEVTLTVADGGLTCHDTGVGLTLEEAGELLSTIGTSSKRDELGLARGDYLGQFGIGMLSCFMVSSEILVRSRSARAPDSPTVTWTGSTDGTYEVRALDPGDPTSLDHPGTSVTLTGLPGEPWLESATVRALVDEFGSLLPVEVQVRSGGGTLTRHARQAAPWELTRQEQEDWCREHLGVDPFDVIDLKVPAAGLRGIAVVVTAAHPTAGAHHTAYVRRMLVSRHAEGLAPEWAYFVRVVADASHLRLTASREQLVDDDLRCHTQEAVGQAVRAWLERLARTDPGGFAEFMAAHAVGLRSVAVSDGAMLELVVSYAPMETTLGPRTLSQLASSGQRVRFTRTVDQYRALADVAAAQGIVLVNAGYAYEEEVVSAFLARADLLGARADIALVDPGELLEAFTPCSPAEEAQALDVLVLASQAIDPQDCEVVMRRFEPTSLPALYLPDPDLAGLVAVRVSHPAASGVWSQVLGVADPLAGTRVPRLVLNRANPLIVRLVTAGADDAVVVQMLRGLYIQCLLQGRQTLGPRERSWAAETLGALLDAALPGPQP</sequence>
<dbReference type="SUPFAM" id="SSF54211">
    <property type="entry name" value="Ribosomal protein S5 domain 2-like"/>
    <property type="match status" value="1"/>
</dbReference>
<dbReference type="RefSeq" id="WP_119836225.1">
    <property type="nucleotide sequence ID" value="NZ_CP032514.1"/>
</dbReference>
<keyword evidence="6" id="KW-1185">Reference proteome</keyword>
<reference evidence="5 6" key="1">
    <citation type="submission" date="2018-09" db="EMBL/GenBank/DDBJ databases">
        <authorList>
            <person name="Li J."/>
        </authorList>
    </citation>
    <scope>NUCLEOTIDE SEQUENCE [LARGE SCALE GENOMIC DNA]</scope>
    <source>
        <strain evidence="5 6">2129</strain>
    </source>
</reference>
<protein>
    <submittedName>
        <fullName evidence="5">HSP90 family protein</fullName>
    </submittedName>
</protein>